<dbReference type="GO" id="GO:0140359">
    <property type="term" value="F:ABC-type transporter activity"/>
    <property type="evidence" value="ECO:0007669"/>
    <property type="project" value="UniProtKB-ARBA"/>
</dbReference>
<dbReference type="Pfam" id="PF08402">
    <property type="entry name" value="TOBE_2"/>
    <property type="match status" value="1"/>
</dbReference>
<keyword evidence="4 6" id="KW-0067">ATP-binding</keyword>
<keyword evidence="2" id="KW-1003">Cell membrane</keyword>
<dbReference type="InterPro" id="IPR050093">
    <property type="entry name" value="ABC_SmlMolc_Importer"/>
</dbReference>
<sequence length="366" mass="39787">MTPLKKIPIECRSIGLSYDGGKTEVLKDISLRIEPGEFFALLGPSGSGKSTLLRLIAGFNRHQRGELLVDGRDISATPPHARNIGMVFQSYALWPHMTVWDNVAFGLVERRMSKAVIKQKVGAALELVGLSQYAQRRPGQLSGGQQQRVALARTIVIEPQVLLLDEPLSNLDKTLRVQMRQELLALQRQLGITTVFVTHDQEEAMTTADRMAVMEGGVVQQVGTPAALFDYPVNAFVAGFVGTTNLVQGEIAAGTGNSLSFRAPALGELALPATSADALPGKATLSFRPHTVKVARVGDACEHRYFWLDGKVEHGEFLGEFVRYHVRVGTMLFAADQLHHASMPGFTTASPIRLGIDVSQIRILAA</sequence>
<evidence type="ECO:0000256" key="2">
    <source>
        <dbReference type="ARBA" id="ARBA00022475"/>
    </source>
</evidence>
<dbReference type="SUPFAM" id="SSF52540">
    <property type="entry name" value="P-loop containing nucleoside triphosphate hydrolases"/>
    <property type="match status" value="1"/>
</dbReference>
<dbReference type="Proteomes" id="UP000198284">
    <property type="component" value="Unassembled WGS sequence"/>
</dbReference>
<evidence type="ECO:0000313" key="6">
    <source>
        <dbReference type="EMBL" id="SNS88656.1"/>
    </source>
</evidence>
<dbReference type="EMBL" id="FZOT01000008">
    <property type="protein sequence ID" value="SNS88656.1"/>
    <property type="molecule type" value="Genomic_DNA"/>
</dbReference>
<dbReference type="InterPro" id="IPR003439">
    <property type="entry name" value="ABC_transporter-like_ATP-bd"/>
</dbReference>
<dbReference type="PROSITE" id="PS00211">
    <property type="entry name" value="ABC_TRANSPORTER_1"/>
    <property type="match status" value="1"/>
</dbReference>
<gene>
    <name evidence="6" type="ORF">SAMN06265795_108129</name>
</gene>
<keyword evidence="7" id="KW-1185">Reference proteome</keyword>
<evidence type="ECO:0000256" key="3">
    <source>
        <dbReference type="ARBA" id="ARBA00022741"/>
    </source>
</evidence>
<dbReference type="InterPro" id="IPR013611">
    <property type="entry name" value="Transp-assoc_OB_typ2"/>
</dbReference>
<evidence type="ECO:0000256" key="1">
    <source>
        <dbReference type="ARBA" id="ARBA00022448"/>
    </source>
</evidence>
<dbReference type="PANTHER" id="PTHR42781">
    <property type="entry name" value="SPERMIDINE/PUTRESCINE IMPORT ATP-BINDING PROTEIN POTA"/>
    <property type="match status" value="1"/>
</dbReference>
<dbReference type="InterPro" id="IPR008995">
    <property type="entry name" value="Mo/tungstate-bd_C_term_dom"/>
</dbReference>
<dbReference type="InterPro" id="IPR027417">
    <property type="entry name" value="P-loop_NTPase"/>
</dbReference>
<protein>
    <submittedName>
        <fullName evidence="6">Iron(III) transport system ATP-binding protein</fullName>
    </submittedName>
</protein>
<evidence type="ECO:0000256" key="4">
    <source>
        <dbReference type="ARBA" id="ARBA00022840"/>
    </source>
</evidence>
<evidence type="ECO:0000313" key="7">
    <source>
        <dbReference type="Proteomes" id="UP000198284"/>
    </source>
</evidence>
<dbReference type="SUPFAM" id="SSF50331">
    <property type="entry name" value="MOP-like"/>
    <property type="match status" value="1"/>
</dbReference>
<keyword evidence="2" id="KW-0472">Membrane</keyword>
<dbReference type="GO" id="GO:0005524">
    <property type="term" value="F:ATP binding"/>
    <property type="evidence" value="ECO:0007669"/>
    <property type="project" value="UniProtKB-KW"/>
</dbReference>
<evidence type="ECO:0000259" key="5">
    <source>
        <dbReference type="PROSITE" id="PS50893"/>
    </source>
</evidence>
<dbReference type="SMART" id="SM00382">
    <property type="entry name" value="AAA"/>
    <property type="match status" value="1"/>
</dbReference>
<dbReference type="PANTHER" id="PTHR42781:SF4">
    <property type="entry name" value="SPERMIDINE_PUTRESCINE IMPORT ATP-BINDING PROTEIN POTA"/>
    <property type="match status" value="1"/>
</dbReference>
<dbReference type="FunFam" id="3.40.50.300:FF:000042">
    <property type="entry name" value="Maltose/maltodextrin ABC transporter, ATP-binding protein"/>
    <property type="match status" value="1"/>
</dbReference>
<dbReference type="GO" id="GO:0016887">
    <property type="term" value="F:ATP hydrolysis activity"/>
    <property type="evidence" value="ECO:0007669"/>
    <property type="project" value="InterPro"/>
</dbReference>
<dbReference type="Gene3D" id="3.40.50.300">
    <property type="entry name" value="P-loop containing nucleotide triphosphate hydrolases"/>
    <property type="match status" value="1"/>
</dbReference>
<keyword evidence="1" id="KW-0813">Transport</keyword>
<reference evidence="6 7" key="1">
    <citation type="submission" date="2017-06" db="EMBL/GenBank/DDBJ databases">
        <authorList>
            <person name="Kim H.J."/>
            <person name="Triplett B.A."/>
        </authorList>
    </citation>
    <scope>NUCLEOTIDE SEQUENCE [LARGE SCALE GENOMIC DNA]</scope>
    <source>
        <strain evidence="6 7">U15</strain>
    </source>
</reference>
<keyword evidence="3" id="KW-0547">Nucleotide-binding</keyword>
<proteinExistence type="predicted"/>
<name>A0A239I442_9BURK</name>
<dbReference type="Gene3D" id="2.40.50.100">
    <property type="match status" value="1"/>
</dbReference>
<accession>A0A239I442</accession>
<dbReference type="InterPro" id="IPR017871">
    <property type="entry name" value="ABC_transporter-like_CS"/>
</dbReference>
<dbReference type="Pfam" id="PF00005">
    <property type="entry name" value="ABC_tran"/>
    <property type="match status" value="1"/>
</dbReference>
<organism evidence="6 7">
    <name type="scientific">Noviherbaspirillum humi</name>
    <dbReference type="NCBI Taxonomy" id="1688639"/>
    <lineage>
        <taxon>Bacteria</taxon>
        <taxon>Pseudomonadati</taxon>
        <taxon>Pseudomonadota</taxon>
        <taxon>Betaproteobacteria</taxon>
        <taxon>Burkholderiales</taxon>
        <taxon>Oxalobacteraceae</taxon>
        <taxon>Noviherbaspirillum</taxon>
    </lineage>
</organism>
<dbReference type="GO" id="GO:0043190">
    <property type="term" value="C:ATP-binding cassette (ABC) transporter complex"/>
    <property type="evidence" value="ECO:0007669"/>
    <property type="project" value="InterPro"/>
</dbReference>
<feature type="domain" description="ABC transporter" evidence="5">
    <location>
        <begin position="9"/>
        <end position="241"/>
    </location>
</feature>
<dbReference type="AlphaFoldDB" id="A0A239I442"/>
<dbReference type="InterPro" id="IPR003593">
    <property type="entry name" value="AAA+_ATPase"/>
</dbReference>
<dbReference type="PROSITE" id="PS50893">
    <property type="entry name" value="ABC_TRANSPORTER_2"/>
    <property type="match status" value="1"/>
</dbReference>